<reference evidence="1 2" key="1">
    <citation type="journal article" date="2024" name="G3 (Bethesda)">
        <title>Genome assembly of Hibiscus sabdariffa L. provides insights into metabolisms of medicinal natural products.</title>
        <authorList>
            <person name="Kim T."/>
        </authorList>
    </citation>
    <scope>NUCLEOTIDE SEQUENCE [LARGE SCALE GENOMIC DNA]</scope>
    <source>
        <strain evidence="1">TK-2024</strain>
        <tissue evidence="1">Old leaves</tissue>
    </source>
</reference>
<organism evidence="1 2">
    <name type="scientific">Hibiscus sabdariffa</name>
    <name type="common">roselle</name>
    <dbReference type="NCBI Taxonomy" id="183260"/>
    <lineage>
        <taxon>Eukaryota</taxon>
        <taxon>Viridiplantae</taxon>
        <taxon>Streptophyta</taxon>
        <taxon>Embryophyta</taxon>
        <taxon>Tracheophyta</taxon>
        <taxon>Spermatophyta</taxon>
        <taxon>Magnoliopsida</taxon>
        <taxon>eudicotyledons</taxon>
        <taxon>Gunneridae</taxon>
        <taxon>Pentapetalae</taxon>
        <taxon>rosids</taxon>
        <taxon>malvids</taxon>
        <taxon>Malvales</taxon>
        <taxon>Malvaceae</taxon>
        <taxon>Malvoideae</taxon>
        <taxon>Hibiscus</taxon>
    </lineage>
</organism>
<dbReference type="EMBL" id="JBBPBN010000026">
    <property type="protein sequence ID" value="KAK9008497.1"/>
    <property type="molecule type" value="Genomic_DNA"/>
</dbReference>
<evidence type="ECO:0000313" key="2">
    <source>
        <dbReference type="Proteomes" id="UP001396334"/>
    </source>
</evidence>
<comment type="caution">
    <text evidence="1">The sequence shown here is derived from an EMBL/GenBank/DDBJ whole genome shotgun (WGS) entry which is preliminary data.</text>
</comment>
<name>A0ABR2R727_9ROSI</name>
<evidence type="ECO:0000313" key="1">
    <source>
        <dbReference type="EMBL" id="KAK9008497.1"/>
    </source>
</evidence>
<gene>
    <name evidence="1" type="ORF">V6N11_075388</name>
</gene>
<proteinExistence type="predicted"/>
<keyword evidence="2" id="KW-1185">Reference proteome</keyword>
<sequence>MKLKGAKYPEIMGKKEDKSTLVPWDVNSIGPILGAMVEAITEMDKETKDNHGYIDLVSEDDLTFLAKQDETMQAHLVASLQSMSVSSSRKRKALALQNDGLILSSHLWIYRTRFDCAGCRFLCYSQAAVSRICCCAHQDVSNGGLNSPERRQ</sequence>
<accession>A0ABR2R727</accession>
<dbReference type="Proteomes" id="UP001396334">
    <property type="component" value="Unassembled WGS sequence"/>
</dbReference>
<protein>
    <submittedName>
        <fullName evidence="1">Uncharacterized protein</fullName>
    </submittedName>
</protein>